<dbReference type="HOGENOM" id="CLU_049894_10_3_1"/>
<dbReference type="EMBL" id="KB308810">
    <property type="protein sequence ID" value="ELT96497.1"/>
    <property type="molecule type" value="Genomic_DNA"/>
</dbReference>
<evidence type="ECO:0000313" key="4">
    <source>
        <dbReference type="EnsemblMetazoa" id="CapteP68136"/>
    </source>
</evidence>
<dbReference type="STRING" id="283909.R7TSB7"/>
<feature type="non-terminal residue" evidence="3">
    <location>
        <position position="1"/>
    </location>
</feature>
<dbReference type="AlphaFoldDB" id="R7TSB7"/>
<dbReference type="InterPro" id="IPR016187">
    <property type="entry name" value="CTDL_fold"/>
</dbReference>
<dbReference type="Pfam" id="PF00059">
    <property type="entry name" value="Lectin_C"/>
    <property type="match status" value="1"/>
</dbReference>
<feature type="non-terminal residue" evidence="3">
    <location>
        <position position="102"/>
    </location>
</feature>
<dbReference type="EnsemblMetazoa" id="CapteT68136">
    <property type="protein sequence ID" value="CapteP68136"/>
    <property type="gene ID" value="CapteG68136"/>
</dbReference>
<proteinExistence type="predicted"/>
<dbReference type="SUPFAM" id="SSF56436">
    <property type="entry name" value="C-type lectin-like"/>
    <property type="match status" value="1"/>
</dbReference>
<evidence type="ECO:0000313" key="5">
    <source>
        <dbReference type="Proteomes" id="UP000014760"/>
    </source>
</evidence>
<gene>
    <name evidence="3" type="ORF">CAPTEDRAFT_68136</name>
</gene>
<feature type="compositionally biased region" description="Polar residues" evidence="1">
    <location>
        <begin position="91"/>
        <end position="102"/>
    </location>
</feature>
<evidence type="ECO:0000259" key="2">
    <source>
        <dbReference type="PROSITE" id="PS50041"/>
    </source>
</evidence>
<dbReference type="Proteomes" id="UP000014760">
    <property type="component" value="Unassembled WGS sequence"/>
</dbReference>
<protein>
    <recommendedName>
        <fullName evidence="2">C-type lectin domain-containing protein</fullName>
    </recommendedName>
</protein>
<evidence type="ECO:0000313" key="3">
    <source>
        <dbReference type="EMBL" id="ELT96497.1"/>
    </source>
</evidence>
<dbReference type="InterPro" id="IPR001304">
    <property type="entry name" value="C-type_lectin-like"/>
</dbReference>
<accession>R7TSB7</accession>
<sequence length="102" mass="11523">CPSDAWMRRGSYCYLPGCQHGNLTQARDECASHNARLASIEDEEELRFIGWVIVSVANNPESDCGTVDVMYVGLSSSDNQQTWDWNDDTPSDYTNWESNEPN</sequence>
<dbReference type="OrthoDB" id="6158805at2759"/>
<feature type="region of interest" description="Disordered" evidence="1">
    <location>
        <begin position="80"/>
        <end position="102"/>
    </location>
</feature>
<dbReference type="PROSITE" id="PS50041">
    <property type="entry name" value="C_TYPE_LECTIN_2"/>
    <property type="match status" value="1"/>
</dbReference>
<dbReference type="Gene3D" id="3.10.100.10">
    <property type="entry name" value="Mannose-Binding Protein A, subunit A"/>
    <property type="match status" value="1"/>
</dbReference>
<name>R7TSB7_CAPTE</name>
<dbReference type="PANTHER" id="PTHR22803">
    <property type="entry name" value="MANNOSE, PHOSPHOLIPASE, LECTIN RECEPTOR RELATED"/>
    <property type="match status" value="1"/>
</dbReference>
<reference evidence="3 5" key="2">
    <citation type="journal article" date="2013" name="Nature">
        <title>Insights into bilaterian evolution from three spiralian genomes.</title>
        <authorList>
            <person name="Simakov O."/>
            <person name="Marletaz F."/>
            <person name="Cho S.J."/>
            <person name="Edsinger-Gonzales E."/>
            <person name="Havlak P."/>
            <person name="Hellsten U."/>
            <person name="Kuo D.H."/>
            <person name="Larsson T."/>
            <person name="Lv J."/>
            <person name="Arendt D."/>
            <person name="Savage R."/>
            <person name="Osoegawa K."/>
            <person name="de Jong P."/>
            <person name="Grimwood J."/>
            <person name="Chapman J.A."/>
            <person name="Shapiro H."/>
            <person name="Aerts A."/>
            <person name="Otillar R.P."/>
            <person name="Terry A.Y."/>
            <person name="Boore J.L."/>
            <person name="Grigoriev I.V."/>
            <person name="Lindberg D.R."/>
            <person name="Seaver E.C."/>
            <person name="Weisblat D.A."/>
            <person name="Putnam N.H."/>
            <person name="Rokhsar D.S."/>
        </authorList>
    </citation>
    <scope>NUCLEOTIDE SEQUENCE</scope>
    <source>
        <strain evidence="3 5">I ESC-2004</strain>
    </source>
</reference>
<feature type="domain" description="C-type lectin" evidence="2">
    <location>
        <begin position="9"/>
        <end position="102"/>
    </location>
</feature>
<dbReference type="CDD" id="cd00037">
    <property type="entry name" value="CLECT"/>
    <property type="match status" value="1"/>
</dbReference>
<reference evidence="4" key="3">
    <citation type="submission" date="2015-06" db="UniProtKB">
        <authorList>
            <consortium name="EnsemblMetazoa"/>
        </authorList>
    </citation>
    <scope>IDENTIFICATION</scope>
</reference>
<organism evidence="3">
    <name type="scientific">Capitella teleta</name>
    <name type="common">Polychaete worm</name>
    <dbReference type="NCBI Taxonomy" id="283909"/>
    <lineage>
        <taxon>Eukaryota</taxon>
        <taxon>Metazoa</taxon>
        <taxon>Spiralia</taxon>
        <taxon>Lophotrochozoa</taxon>
        <taxon>Annelida</taxon>
        <taxon>Polychaeta</taxon>
        <taxon>Sedentaria</taxon>
        <taxon>Scolecida</taxon>
        <taxon>Capitellidae</taxon>
        <taxon>Capitella</taxon>
    </lineage>
</organism>
<dbReference type="EMBL" id="AMQN01002259">
    <property type="status" value="NOT_ANNOTATED_CDS"/>
    <property type="molecule type" value="Genomic_DNA"/>
</dbReference>
<dbReference type="InterPro" id="IPR016186">
    <property type="entry name" value="C-type_lectin-like/link_sf"/>
</dbReference>
<keyword evidence="5" id="KW-1185">Reference proteome</keyword>
<dbReference type="InterPro" id="IPR050111">
    <property type="entry name" value="C-type_lectin/snaclec_domain"/>
</dbReference>
<evidence type="ECO:0000256" key="1">
    <source>
        <dbReference type="SAM" id="MobiDB-lite"/>
    </source>
</evidence>
<reference evidence="5" key="1">
    <citation type="submission" date="2012-12" db="EMBL/GenBank/DDBJ databases">
        <authorList>
            <person name="Hellsten U."/>
            <person name="Grimwood J."/>
            <person name="Chapman J.A."/>
            <person name="Shapiro H."/>
            <person name="Aerts A."/>
            <person name="Otillar R.P."/>
            <person name="Terry A.Y."/>
            <person name="Boore J.L."/>
            <person name="Simakov O."/>
            <person name="Marletaz F."/>
            <person name="Cho S.-J."/>
            <person name="Edsinger-Gonzales E."/>
            <person name="Havlak P."/>
            <person name="Kuo D.-H."/>
            <person name="Larsson T."/>
            <person name="Lv J."/>
            <person name="Arendt D."/>
            <person name="Savage R."/>
            <person name="Osoegawa K."/>
            <person name="de Jong P."/>
            <person name="Lindberg D.R."/>
            <person name="Seaver E.C."/>
            <person name="Weisblat D.A."/>
            <person name="Putnam N.H."/>
            <person name="Grigoriev I.V."/>
            <person name="Rokhsar D.S."/>
        </authorList>
    </citation>
    <scope>NUCLEOTIDE SEQUENCE</scope>
    <source>
        <strain evidence="5">I ESC-2004</strain>
    </source>
</reference>